<evidence type="ECO:0000256" key="12">
    <source>
        <dbReference type="ARBA" id="ARBA00022884"/>
    </source>
</evidence>
<dbReference type="GO" id="GO:0005634">
    <property type="term" value="C:nucleus"/>
    <property type="evidence" value="ECO:0007669"/>
    <property type="project" value="UniProtKB-SubCell"/>
</dbReference>
<feature type="domain" description="AN1-type" evidence="17">
    <location>
        <begin position="934"/>
        <end position="983"/>
    </location>
</feature>
<dbReference type="Gene3D" id="3.30.1370.50">
    <property type="entry name" value="R3H-like domain"/>
    <property type="match status" value="1"/>
</dbReference>
<dbReference type="FunFam" id="3.40.50.300:FF:001146">
    <property type="entry name" value="DNA-binding protein SMUBP-2 isoform X1"/>
    <property type="match status" value="1"/>
</dbReference>
<evidence type="ECO:0000256" key="15">
    <source>
        <dbReference type="PROSITE-ProRule" id="PRU00449"/>
    </source>
</evidence>
<dbReference type="CDD" id="cd18808">
    <property type="entry name" value="SF1_C_Upf1"/>
    <property type="match status" value="1"/>
</dbReference>
<dbReference type="GO" id="GO:0043139">
    <property type="term" value="F:5'-3' DNA helicase activity"/>
    <property type="evidence" value="ECO:0007669"/>
    <property type="project" value="TreeGrafter"/>
</dbReference>
<dbReference type="AlphaFoldDB" id="A0A6P7T1J0"/>
<dbReference type="RefSeq" id="XP_036364289.1">
    <property type="nucleotide sequence ID" value="XM_036508396.1"/>
</dbReference>
<dbReference type="InterPro" id="IPR001374">
    <property type="entry name" value="R3H_dom"/>
</dbReference>
<keyword evidence="8" id="KW-0378">Hydrolase</keyword>
<feature type="domain" description="R3H" evidence="18">
    <location>
        <begin position="684"/>
        <end position="748"/>
    </location>
</feature>
<dbReference type="GO" id="GO:0016787">
    <property type="term" value="F:hydrolase activity"/>
    <property type="evidence" value="ECO:0007669"/>
    <property type="project" value="UniProtKB-KW"/>
</dbReference>
<dbReference type="Gene3D" id="2.40.30.270">
    <property type="match status" value="1"/>
</dbReference>
<dbReference type="SMART" id="SM00382">
    <property type="entry name" value="AAA"/>
    <property type="match status" value="1"/>
</dbReference>
<evidence type="ECO:0000313" key="21">
    <source>
        <dbReference type="RefSeq" id="XP_036364289.1"/>
    </source>
</evidence>
<dbReference type="InterPro" id="IPR014001">
    <property type="entry name" value="Helicase_ATP-bd"/>
</dbReference>
<evidence type="ECO:0000256" key="6">
    <source>
        <dbReference type="ARBA" id="ARBA00022741"/>
    </source>
</evidence>
<dbReference type="InterPro" id="IPR027417">
    <property type="entry name" value="P-loop_NTPase"/>
</dbReference>
<sequence>MVEEFVSKTLALLEEERNAEIQENSYFYEKLPPKQLEKKGVCLLKLHLASQASGFYGRMIVKLEPWMKKELPSHSFTPGDIVQLSLNQKNAAESENIAVGIVSKTTSNSISIAFDEYKDIETMSSDAHYKLLKIANDVTYKRLKSAVSGLHKAGNGRASDLLDILFNHKFISSEKCHDFTFYNTNLDESQREAVKFAINQKNIAIIHGPPGTGKTTTVIEILLQAVKQKQKVLVCAPSNIAVDNLVDRLAQLKQNILRIGHPARQLPHLQKYCLDAILSSSDGGKLIMDVKKDLDKAYSQLLKSNKNGEKYKYREEIKVLRKELRQRTLQSSTEILKRADIILSTLTSASDDGSLKELKYNYFDMVVIDECSQATEAACWIPIPRAPKCVLAGDHCQLPPTIISKEAASAGLEITLMERVLKEYGNQVKKMLATQYRMHQHIMEWSSKQLYDNELIADSSVKNHLLKDLERIEENELTTEPLILIDTAGCNLPELEVPEEISKGNEGEAEIVNYHVRKLISSGLSVEEIAVIAPYNLQVELLRLKLSSDYPKLEIKSVDGFQGREKEAVVISLVRSNEKGDVGFLSESRRINVAVTRARRHLTVVCDSETMRHDKFLSSLMDHFFDKGFVYSANQYLNDDIVDRSSLRKLEMMNGIEIGKNANRKKPKPCDEKQNKMSKADKDAKRHNELHKTLTDFSKNSEETVKIFPSTLNSFERMLVHEIANKLGLIHISEGEGKDRQIVVKKSNNEQVISHSDTLENDSSKDLVDNEPIDNELVDSCTGMSTVSSSNCDDNTTTNQAMSIDSTTNQAMSIDSTTNQAISIDSSELLDESLLMKEKQNKKTKKVKKQNKSVPVFDFDKPAEDTETCSYCSRQILKSNYDLHILHCSKSKKPNTKTSKPTQMPKVKAKSDKMTKALNSVDPDDFDALISAAMEVNNKCSFPKCKEKTHVLRIHCEFCRLHYCISHSMPEIHGCGAEIKAQARKIISRDGVIYSGSGVPSKLPNAVKSARLQSKLDKRLTEMSDQRKQKQKKS</sequence>
<keyword evidence="7 15" id="KW-0863">Zinc-finger</keyword>
<dbReference type="InterPro" id="IPR000058">
    <property type="entry name" value="Znf_AN1"/>
</dbReference>
<comment type="catalytic activity">
    <reaction evidence="14">
        <text>ATP + H2O = ADP + phosphate + H(+)</text>
        <dbReference type="Rhea" id="RHEA:13065"/>
        <dbReference type="ChEBI" id="CHEBI:15377"/>
        <dbReference type="ChEBI" id="CHEBI:15378"/>
        <dbReference type="ChEBI" id="CHEBI:30616"/>
        <dbReference type="ChEBI" id="CHEBI:43474"/>
        <dbReference type="ChEBI" id="CHEBI:456216"/>
        <dbReference type="EC" id="3.6.4.12"/>
    </reaction>
    <physiologicalReaction direction="left-to-right" evidence="14">
        <dbReference type="Rhea" id="RHEA:13066"/>
    </physiologicalReaction>
</comment>
<comment type="similarity">
    <text evidence="3">Belongs to the DNA2/NAM7 helicase family.</text>
</comment>
<dbReference type="Proteomes" id="UP000515154">
    <property type="component" value="Linkage group LG13"/>
</dbReference>
<keyword evidence="12" id="KW-0694">RNA-binding</keyword>
<dbReference type="PANTHER" id="PTHR43788:SF8">
    <property type="entry name" value="DNA-BINDING PROTEIN SMUBP-2"/>
    <property type="match status" value="1"/>
</dbReference>
<dbReference type="InterPro" id="IPR047187">
    <property type="entry name" value="SF1_C_Upf1"/>
</dbReference>
<dbReference type="GO" id="GO:0003677">
    <property type="term" value="F:DNA binding"/>
    <property type="evidence" value="ECO:0007669"/>
    <property type="project" value="UniProtKB-KW"/>
</dbReference>
<dbReference type="InterPro" id="IPR041679">
    <property type="entry name" value="DNA2/NAM7-like_C"/>
</dbReference>
<dbReference type="SUPFAM" id="SSF82708">
    <property type="entry name" value="R3H domain"/>
    <property type="match status" value="1"/>
</dbReference>
<gene>
    <name evidence="20 21 22" type="primary">LOC115218508</name>
</gene>
<dbReference type="Pfam" id="PF01428">
    <property type="entry name" value="zf-AN1"/>
    <property type="match status" value="1"/>
</dbReference>
<dbReference type="InterPro" id="IPR004483">
    <property type="entry name" value="SMUBP-2/Hcs1-like"/>
</dbReference>
<feature type="region of interest" description="Disordered" evidence="16">
    <location>
        <begin position="659"/>
        <end position="687"/>
    </location>
</feature>
<dbReference type="GO" id="GO:0005524">
    <property type="term" value="F:ATP binding"/>
    <property type="evidence" value="ECO:0007669"/>
    <property type="project" value="UniProtKB-KW"/>
</dbReference>
<evidence type="ECO:0000256" key="1">
    <source>
        <dbReference type="ARBA" id="ARBA00004123"/>
    </source>
</evidence>
<keyword evidence="9" id="KW-0347">Helicase</keyword>
<proteinExistence type="inferred from homology"/>
<feature type="compositionally biased region" description="Basic and acidic residues" evidence="16">
    <location>
        <begin position="1014"/>
        <end position="1028"/>
    </location>
</feature>
<dbReference type="Pfam" id="PF13087">
    <property type="entry name" value="AAA_12"/>
    <property type="match status" value="1"/>
</dbReference>
<dbReference type="Gene3D" id="3.40.50.300">
    <property type="entry name" value="P-loop containing nucleotide triphosphate hydrolases"/>
    <property type="match status" value="2"/>
</dbReference>
<organism evidence="19 20">
    <name type="scientific">Octopus sinensis</name>
    <name type="common">East Asian common octopus</name>
    <dbReference type="NCBI Taxonomy" id="2607531"/>
    <lineage>
        <taxon>Eukaryota</taxon>
        <taxon>Metazoa</taxon>
        <taxon>Spiralia</taxon>
        <taxon>Lophotrochozoa</taxon>
        <taxon>Mollusca</taxon>
        <taxon>Cephalopoda</taxon>
        <taxon>Coleoidea</taxon>
        <taxon>Octopodiformes</taxon>
        <taxon>Octopoda</taxon>
        <taxon>Incirrata</taxon>
        <taxon>Octopodidae</taxon>
        <taxon>Octopus</taxon>
    </lineage>
</organism>
<dbReference type="RefSeq" id="XP_036364290.1">
    <property type="nucleotide sequence ID" value="XM_036508397.1"/>
</dbReference>
<dbReference type="PROSITE" id="PS51039">
    <property type="entry name" value="ZF_AN1"/>
    <property type="match status" value="1"/>
</dbReference>
<evidence type="ECO:0000313" key="20">
    <source>
        <dbReference type="RefSeq" id="XP_029644227.1"/>
    </source>
</evidence>
<evidence type="ECO:0000256" key="2">
    <source>
        <dbReference type="ARBA" id="ARBA00004496"/>
    </source>
</evidence>
<evidence type="ECO:0000256" key="4">
    <source>
        <dbReference type="ARBA" id="ARBA00022490"/>
    </source>
</evidence>
<dbReference type="Gene3D" id="4.10.1110.10">
    <property type="entry name" value="AN1-like Zinc finger"/>
    <property type="match status" value="1"/>
</dbReference>
<dbReference type="FunFam" id="3.30.1370.50:FF:000002">
    <property type="entry name" value="Immunoglobulin mu DNA-binding protein 2"/>
    <property type="match status" value="1"/>
</dbReference>
<dbReference type="InterPro" id="IPR035896">
    <property type="entry name" value="AN1-like_Znf"/>
</dbReference>
<dbReference type="SUPFAM" id="SSF118310">
    <property type="entry name" value="AN1-like Zinc finger"/>
    <property type="match status" value="1"/>
</dbReference>
<comment type="subcellular location">
    <subcellularLocation>
        <location evidence="2">Cytoplasm</location>
    </subcellularLocation>
    <subcellularLocation>
        <location evidence="1">Nucleus</location>
    </subcellularLocation>
</comment>
<dbReference type="Pfam" id="PF13086">
    <property type="entry name" value="AAA_11"/>
    <property type="match status" value="1"/>
</dbReference>
<dbReference type="InterPro" id="IPR041677">
    <property type="entry name" value="DNA2/NAM7_AAA_11"/>
</dbReference>
<evidence type="ECO:0000256" key="13">
    <source>
        <dbReference type="ARBA" id="ARBA00023242"/>
    </source>
</evidence>
<keyword evidence="6" id="KW-0547">Nucleotide-binding</keyword>
<feature type="compositionally biased region" description="Basic and acidic residues" evidence="16">
    <location>
        <begin position="668"/>
        <end position="687"/>
    </location>
</feature>
<name>A0A6P7T1J0_9MOLL</name>
<dbReference type="GO" id="GO:0003723">
    <property type="term" value="F:RNA binding"/>
    <property type="evidence" value="ECO:0007669"/>
    <property type="project" value="UniProtKB-KW"/>
</dbReference>
<accession>A0A6P7T1J0</accession>
<dbReference type="InterPro" id="IPR050534">
    <property type="entry name" value="Coronavir_polyprotein_1ab"/>
</dbReference>
<evidence type="ECO:0000256" key="11">
    <source>
        <dbReference type="ARBA" id="ARBA00022840"/>
    </source>
</evidence>
<reference evidence="20 21" key="1">
    <citation type="submission" date="2025-08" db="UniProtKB">
        <authorList>
            <consortium name="RefSeq"/>
        </authorList>
    </citation>
    <scope>IDENTIFICATION</scope>
</reference>
<evidence type="ECO:0000313" key="22">
    <source>
        <dbReference type="RefSeq" id="XP_036364290.1"/>
    </source>
</evidence>
<dbReference type="KEGG" id="osn:115218508"/>
<evidence type="ECO:0000256" key="5">
    <source>
        <dbReference type="ARBA" id="ARBA00022723"/>
    </source>
</evidence>
<evidence type="ECO:0000256" key="8">
    <source>
        <dbReference type="ARBA" id="ARBA00022801"/>
    </source>
</evidence>
<feature type="region of interest" description="Disordered" evidence="16">
    <location>
        <begin position="1014"/>
        <end position="1034"/>
    </location>
</feature>
<keyword evidence="5" id="KW-0479">Metal-binding</keyword>
<dbReference type="GO" id="GO:0008270">
    <property type="term" value="F:zinc ion binding"/>
    <property type="evidence" value="ECO:0007669"/>
    <property type="project" value="UniProtKB-KW"/>
</dbReference>
<dbReference type="Pfam" id="PF01424">
    <property type="entry name" value="R3H"/>
    <property type="match status" value="1"/>
</dbReference>
<dbReference type="InterPro" id="IPR048761">
    <property type="entry name" value="SMUBP-2_HCS1_1B"/>
</dbReference>
<evidence type="ECO:0000256" key="9">
    <source>
        <dbReference type="ARBA" id="ARBA00022806"/>
    </source>
</evidence>
<keyword evidence="13" id="KW-0539">Nucleus</keyword>
<evidence type="ECO:0000256" key="10">
    <source>
        <dbReference type="ARBA" id="ARBA00022833"/>
    </source>
</evidence>
<protein>
    <submittedName>
        <fullName evidence="20 21">DNA-binding protein SMUBP-2 isoform X1</fullName>
    </submittedName>
</protein>
<dbReference type="Pfam" id="PF21138">
    <property type="entry name" value="SMUBP-2_HCS1_1B"/>
    <property type="match status" value="1"/>
</dbReference>
<keyword evidence="11" id="KW-0067">ATP-binding</keyword>
<dbReference type="RefSeq" id="XP_029644227.1">
    <property type="nucleotide sequence ID" value="XM_029788367.2"/>
</dbReference>
<keyword evidence="19" id="KW-1185">Reference proteome</keyword>
<evidence type="ECO:0000259" key="18">
    <source>
        <dbReference type="PROSITE" id="PS51061"/>
    </source>
</evidence>
<dbReference type="PANTHER" id="PTHR43788">
    <property type="entry name" value="DNA2/NAM7 HELICASE FAMILY MEMBER"/>
    <property type="match status" value="1"/>
</dbReference>
<dbReference type="SMART" id="SM00393">
    <property type="entry name" value="R3H"/>
    <property type="match status" value="1"/>
</dbReference>
<evidence type="ECO:0000256" key="7">
    <source>
        <dbReference type="ARBA" id="ARBA00022771"/>
    </source>
</evidence>
<dbReference type="CDD" id="cd18044">
    <property type="entry name" value="DEXXQc_SMUBP2"/>
    <property type="match status" value="1"/>
</dbReference>
<dbReference type="InterPro" id="IPR036867">
    <property type="entry name" value="R3H_dom_sf"/>
</dbReference>
<evidence type="ECO:0000259" key="17">
    <source>
        <dbReference type="PROSITE" id="PS51039"/>
    </source>
</evidence>
<dbReference type="SMART" id="SM00154">
    <property type="entry name" value="ZnF_AN1"/>
    <property type="match status" value="1"/>
</dbReference>
<dbReference type="SUPFAM" id="SSF52540">
    <property type="entry name" value="P-loop containing nucleoside triphosphate hydrolases"/>
    <property type="match status" value="1"/>
</dbReference>
<dbReference type="InterPro" id="IPR003593">
    <property type="entry name" value="AAA+_ATPase"/>
</dbReference>
<evidence type="ECO:0000256" key="3">
    <source>
        <dbReference type="ARBA" id="ARBA00007913"/>
    </source>
</evidence>
<evidence type="ECO:0000313" key="19">
    <source>
        <dbReference type="Proteomes" id="UP000515154"/>
    </source>
</evidence>
<dbReference type="NCBIfam" id="TIGR00376">
    <property type="entry name" value="IGHMBP2 family helicase"/>
    <property type="match status" value="1"/>
</dbReference>
<keyword evidence="20 21" id="KW-0238">DNA-binding</keyword>
<keyword evidence="4" id="KW-0963">Cytoplasm</keyword>
<keyword evidence="10" id="KW-0862">Zinc</keyword>
<dbReference type="GO" id="GO:0005737">
    <property type="term" value="C:cytoplasm"/>
    <property type="evidence" value="ECO:0007669"/>
    <property type="project" value="UniProtKB-SubCell"/>
</dbReference>
<evidence type="ECO:0000256" key="16">
    <source>
        <dbReference type="SAM" id="MobiDB-lite"/>
    </source>
</evidence>
<dbReference type="PROSITE" id="PS51061">
    <property type="entry name" value="R3H"/>
    <property type="match status" value="1"/>
</dbReference>
<dbReference type="SMART" id="SM00487">
    <property type="entry name" value="DEXDc"/>
    <property type="match status" value="1"/>
</dbReference>
<evidence type="ECO:0000256" key="14">
    <source>
        <dbReference type="ARBA" id="ARBA00048432"/>
    </source>
</evidence>